<dbReference type="RefSeq" id="XP_035675305.1">
    <property type="nucleotide sequence ID" value="XM_035819412.1"/>
</dbReference>
<reference evidence="3" key="2">
    <citation type="submission" date="2025-08" db="UniProtKB">
        <authorList>
            <consortium name="RefSeq"/>
        </authorList>
    </citation>
    <scope>IDENTIFICATION</scope>
    <source>
        <strain evidence="3">S238N-H82</strain>
        <tissue evidence="3">Testes</tissue>
    </source>
</reference>
<dbReference type="OMA" id="NETTDCR"/>
<proteinExistence type="predicted"/>
<sequence>MKSSTSSAALLVAITLLAVTDQCTGQVGDLHQFQGTVRGFPCLFCRSSPNGGGADACAEGSVNETTDCRVGEQCFMEVIRSESGDVQIERGCRAPCRSLTGACSDLFSPGTCTLCCSERINGSCNAWRYGEGVGGAALTASDVLLTLTGLAAIFTALHCISA</sequence>
<keyword evidence="1" id="KW-0732">Signal</keyword>
<gene>
    <name evidence="3" type="primary">LOC118415034</name>
</gene>
<organism evidence="2 3">
    <name type="scientific">Branchiostoma floridae</name>
    <name type="common">Florida lancelet</name>
    <name type="synonym">Amphioxus</name>
    <dbReference type="NCBI Taxonomy" id="7739"/>
    <lineage>
        <taxon>Eukaryota</taxon>
        <taxon>Metazoa</taxon>
        <taxon>Chordata</taxon>
        <taxon>Cephalochordata</taxon>
        <taxon>Leptocardii</taxon>
        <taxon>Amphioxiformes</taxon>
        <taxon>Branchiostomatidae</taxon>
        <taxon>Branchiostoma</taxon>
    </lineage>
</organism>
<dbReference type="AlphaFoldDB" id="A0A9J7MQ54"/>
<accession>A0A9J7MQ54</accession>
<evidence type="ECO:0000313" key="3">
    <source>
        <dbReference type="RefSeq" id="XP_035675305.1"/>
    </source>
</evidence>
<protein>
    <submittedName>
        <fullName evidence="3">Uncharacterized protein LOC118415034</fullName>
    </submittedName>
</protein>
<evidence type="ECO:0000256" key="1">
    <source>
        <dbReference type="SAM" id="SignalP"/>
    </source>
</evidence>
<dbReference type="GeneID" id="118415034"/>
<feature type="signal peptide" evidence="1">
    <location>
        <begin position="1"/>
        <end position="25"/>
    </location>
</feature>
<dbReference type="OrthoDB" id="10317687at2759"/>
<dbReference type="KEGG" id="bfo:118415034"/>
<name>A0A9J7MQ54_BRAFL</name>
<evidence type="ECO:0000313" key="2">
    <source>
        <dbReference type="Proteomes" id="UP000001554"/>
    </source>
</evidence>
<keyword evidence="2" id="KW-1185">Reference proteome</keyword>
<dbReference type="Proteomes" id="UP000001554">
    <property type="component" value="Chromosome 4"/>
</dbReference>
<feature type="chain" id="PRO_5039936600" evidence="1">
    <location>
        <begin position="26"/>
        <end position="162"/>
    </location>
</feature>
<reference evidence="2" key="1">
    <citation type="journal article" date="2020" name="Nat. Ecol. Evol.">
        <title>Deeply conserved synteny resolves early events in vertebrate evolution.</title>
        <authorList>
            <person name="Simakov O."/>
            <person name="Marletaz F."/>
            <person name="Yue J.X."/>
            <person name="O'Connell B."/>
            <person name="Jenkins J."/>
            <person name="Brandt A."/>
            <person name="Calef R."/>
            <person name="Tung C.H."/>
            <person name="Huang T.K."/>
            <person name="Schmutz J."/>
            <person name="Satoh N."/>
            <person name="Yu J.K."/>
            <person name="Putnam N.H."/>
            <person name="Green R.E."/>
            <person name="Rokhsar D.S."/>
        </authorList>
    </citation>
    <scope>NUCLEOTIDE SEQUENCE [LARGE SCALE GENOMIC DNA]</scope>
    <source>
        <strain evidence="2">S238N-H82</strain>
    </source>
</reference>